<evidence type="ECO:0000313" key="2">
    <source>
        <dbReference type="EMBL" id="KAK4562390.1"/>
    </source>
</evidence>
<dbReference type="PANTHER" id="PTHR32091">
    <property type="entry name" value="EUKARYOTIC TRANSLATION INITIATION FACTOR 4B"/>
    <property type="match status" value="1"/>
</dbReference>
<feature type="compositionally biased region" description="Basic and acidic residues" evidence="1">
    <location>
        <begin position="145"/>
        <end position="157"/>
    </location>
</feature>
<evidence type="ECO:0000256" key="1">
    <source>
        <dbReference type="SAM" id="MobiDB-lite"/>
    </source>
</evidence>
<dbReference type="Pfam" id="PF06273">
    <property type="entry name" value="eIF-4B"/>
    <property type="match status" value="1"/>
</dbReference>
<feature type="compositionally biased region" description="Polar residues" evidence="1">
    <location>
        <begin position="130"/>
        <end position="144"/>
    </location>
</feature>
<dbReference type="InterPro" id="IPR010433">
    <property type="entry name" value="EIF-4B_pln"/>
</dbReference>
<dbReference type="AlphaFoldDB" id="A0AAN7E396"/>
<feature type="compositionally biased region" description="Basic and acidic residues" evidence="1">
    <location>
        <begin position="225"/>
        <end position="235"/>
    </location>
</feature>
<dbReference type="EMBL" id="JAXUIC010000011">
    <property type="protein sequence ID" value="KAK4562392.1"/>
    <property type="molecule type" value="Genomic_DNA"/>
</dbReference>
<feature type="region of interest" description="Disordered" evidence="1">
    <location>
        <begin position="1"/>
        <end position="293"/>
    </location>
</feature>
<feature type="compositionally biased region" description="Basic and acidic residues" evidence="1">
    <location>
        <begin position="109"/>
        <end position="121"/>
    </location>
</feature>
<dbReference type="GO" id="GO:0003743">
    <property type="term" value="F:translation initiation factor activity"/>
    <property type="evidence" value="ECO:0007669"/>
    <property type="project" value="InterPro"/>
</dbReference>
<comment type="caution">
    <text evidence="2">The sequence shown here is derived from an EMBL/GenBank/DDBJ whole genome shotgun (WGS) entry which is preliminary data.</text>
</comment>
<sequence length="401" mass="44127">MAATVSPWAKPGAWALDAEQHEEEELLQQQQQQQQQNSAIHAEPLADFPSLSAAAASAPAKSKKKKGQTLSLAEFSTYKPGQVQQKQSQHQPQGLTTEELLALPTGPRQRTEEEIERDRTRLGGGFRSYGLSNGDSGSRWGSSRVSDEGRRNRESNREPLAPSRADETDDWGAAKKTSVGSNGFDRRERGERGGERGERGGFFNSQSRADDSDNWGSSKAFAPTEGRRFSSERKVVGFASNGGADSSENWGRNKKEESVAAGGDRPRLNLQPRTLPVVNIEKQEGEEPESKVFVPVAAAPRSVNPFGAARPREDVLAEKGQDWKKIDEQLEAVKIKETAPEKLERRRSFGLGNGRAEDRTERTWRKPDSPVESRPQSAEKIENGLNVENGENVENGVGEEI</sequence>
<dbReference type="EMBL" id="JAXUIC010000011">
    <property type="protein sequence ID" value="KAK4562391.1"/>
    <property type="molecule type" value="Genomic_DNA"/>
</dbReference>
<feature type="compositionally biased region" description="Low complexity" evidence="1">
    <location>
        <begin position="27"/>
        <end position="36"/>
    </location>
</feature>
<proteinExistence type="predicted"/>
<gene>
    <name evidence="2" type="ORF">RGQ29_005039</name>
</gene>
<name>A0AAN7E396_QUERU</name>
<dbReference type="Proteomes" id="UP001324115">
    <property type="component" value="Unassembled WGS sequence"/>
</dbReference>
<accession>A0AAN7E396</accession>
<evidence type="ECO:0000313" key="3">
    <source>
        <dbReference type="Proteomes" id="UP001324115"/>
    </source>
</evidence>
<organism evidence="2 3">
    <name type="scientific">Quercus rubra</name>
    <name type="common">Northern red oak</name>
    <name type="synonym">Quercus borealis</name>
    <dbReference type="NCBI Taxonomy" id="3512"/>
    <lineage>
        <taxon>Eukaryota</taxon>
        <taxon>Viridiplantae</taxon>
        <taxon>Streptophyta</taxon>
        <taxon>Embryophyta</taxon>
        <taxon>Tracheophyta</taxon>
        <taxon>Spermatophyta</taxon>
        <taxon>Magnoliopsida</taxon>
        <taxon>eudicotyledons</taxon>
        <taxon>Gunneridae</taxon>
        <taxon>Pentapetalae</taxon>
        <taxon>rosids</taxon>
        <taxon>fabids</taxon>
        <taxon>Fagales</taxon>
        <taxon>Fagaceae</taxon>
        <taxon>Quercus</taxon>
    </lineage>
</organism>
<feature type="compositionally biased region" description="Basic and acidic residues" evidence="1">
    <location>
        <begin position="355"/>
        <end position="382"/>
    </location>
</feature>
<dbReference type="GO" id="GO:0003729">
    <property type="term" value="F:mRNA binding"/>
    <property type="evidence" value="ECO:0007669"/>
    <property type="project" value="TreeGrafter"/>
</dbReference>
<feature type="compositionally biased region" description="Basic and acidic residues" evidence="1">
    <location>
        <begin position="281"/>
        <end position="290"/>
    </location>
</feature>
<feature type="compositionally biased region" description="Low complexity" evidence="1">
    <location>
        <begin position="383"/>
        <end position="401"/>
    </location>
</feature>
<protein>
    <recommendedName>
        <fullName evidence="4">Eukaryotic translation initiation factor 4B3</fullName>
    </recommendedName>
</protein>
<dbReference type="PANTHER" id="PTHR32091:SF17">
    <property type="entry name" value="EUKARYOTIC TRANSLATION INITIATION FACTOR 4B3"/>
    <property type="match status" value="1"/>
</dbReference>
<reference evidence="2 3" key="1">
    <citation type="journal article" date="2023" name="G3 (Bethesda)">
        <title>A haplotype-resolved chromosome-scale genome for Quercus rubra L. provides insights into the genetics of adaptive traits for red oak species.</title>
        <authorList>
            <person name="Kapoor B."/>
            <person name="Jenkins J."/>
            <person name="Schmutz J."/>
            <person name="Zhebentyayeva T."/>
            <person name="Kuelheim C."/>
            <person name="Coggeshall M."/>
            <person name="Heim C."/>
            <person name="Lasky J.R."/>
            <person name="Leites L."/>
            <person name="Islam-Faridi N."/>
            <person name="Romero-Severson J."/>
            <person name="DeLeo V.L."/>
            <person name="Lucas S.M."/>
            <person name="Lazic D."/>
            <person name="Gailing O."/>
            <person name="Carlson J."/>
            <person name="Staton M."/>
        </authorList>
    </citation>
    <scope>NUCLEOTIDE SEQUENCE [LARGE SCALE GENOMIC DNA]</scope>
    <source>
        <strain evidence="2">Pseudo-F2</strain>
    </source>
</reference>
<evidence type="ECO:0008006" key="4">
    <source>
        <dbReference type="Google" id="ProtNLM"/>
    </source>
</evidence>
<feature type="region of interest" description="Disordered" evidence="1">
    <location>
        <begin position="344"/>
        <end position="401"/>
    </location>
</feature>
<feature type="compositionally biased region" description="Basic and acidic residues" evidence="1">
    <location>
        <begin position="184"/>
        <end position="199"/>
    </location>
</feature>
<feature type="compositionally biased region" description="Low complexity" evidence="1">
    <location>
        <begin position="82"/>
        <end position="93"/>
    </location>
</feature>
<keyword evidence="3" id="KW-1185">Reference proteome</keyword>
<dbReference type="EMBL" id="JAXUIC010000011">
    <property type="protein sequence ID" value="KAK4562390.1"/>
    <property type="molecule type" value="Genomic_DNA"/>
</dbReference>